<accession>A0A8C9RPA2</accession>
<reference evidence="1" key="3">
    <citation type="submission" date="2025-09" db="UniProtKB">
        <authorList>
            <consortium name="Ensembl"/>
        </authorList>
    </citation>
    <scope>IDENTIFICATION</scope>
</reference>
<reference evidence="1 2" key="1">
    <citation type="submission" date="2019-04" db="EMBL/GenBank/DDBJ databases">
        <authorList>
            <consortium name="Wellcome Sanger Institute Data Sharing"/>
        </authorList>
    </citation>
    <scope>NUCLEOTIDE SEQUENCE [LARGE SCALE GENOMIC DNA]</scope>
</reference>
<organism evidence="1 2">
    <name type="scientific">Scleropages formosus</name>
    <name type="common">Asian bonytongue</name>
    <name type="synonym">Osteoglossum formosum</name>
    <dbReference type="NCBI Taxonomy" id="113540"/>
    <lineage>
        <taxon>Eukaryota</taxon>
        <taxon>Metazoa</taxon>
        <taxon>Chordata</taxon>
        <taxon>Craniata</taxon>
        <taxon>Vertebrata</taxon>
        <taxon>Euteleostomi</taxon>
        <taxon>Actinopterygii</taxon>
        <taxon>Neopterygii</taxon>
        <taxon>Teleostei</taxon>
        <taxon>Osteoglossocephala</taxon>
        <taxon>Osteoglossomorpha</taxon>
        <taxon>Osteoglossiformes</taxon>
        <taxon>Osteoglossidae</taxon>
        <taxon>Scleropages</taxon>
    </lineage>
</organism>
<keyword evidence="2" id="KW-1185">Reference proteome</keyword>
<dbReference type="AlphaFoldDB" id="A0A8C9RPA2"/>
<evidence type="ECO:0000313" key="1">
    <source>
        <dbReference type="Ensembl" id="ENSSFOP00015015883.1"/>
    </source>
</evidence>
<proteinExistence type="predicted"/>
<dbReference type="Ensembl" id="ENSSFOT00015016067.2">
    <property type="protein sequence ID" value="ENSSFOP00015015883.1"/>
    <property type="gene ID" value="ENSSFOG00015010247.2"/>
</dbReference>
<dbReference type="GeneTree" id="ENSGT00940000180054"/>
<name>A0A8C9RPA2_SCLFO</name>
<protein>
    <submittedName>
        <fullName evidence="1">Uncharacterized protein</fullName>
    </submittedName>
</protein>
<dbReference type="OrthoDB" id="8964193at2759"/>
<reference evidence="1" key="2">
    <citation type="submission" date="2025-08" db="UniProtKB">
        <authorList>
            <consortium name="Ensembl"/>
        </authorList>
    </citation>
    <scope>IDENTIFICATION</scope>
</reference>
<dbReference type="Proteomes" id="UP000694397">
    <property type="component" value="Chromosome 11"/>
</dbReference>
<evidence type="ECO:0000313" key="2">
    <source>
        <dbReference type="Proteomes" id="UP000694397"/>
    </source>
</evidence>
<sequence length="146" mass="15857">MPSVQPRCLHSGDKELRAICEFTAKAVLSTIQREEPLLTSSAISSGKITTLNHEILDDTMELAAFVTKPFLLGNIVRVQAVYYNCSKGIRAVLLWKLCDKAHTTSICALTSPVANVTKFSTVLGTVLPNRPTIILPTSSSPILMSK</sequence>